<dbReference type="PANTHER" id="PTHR48040:SF18">
    <property type="entry name" value="PLEIOTROPIC DRUG RESISTANCE PROTEIN 3-LIKE ISOFORM X1"/>
    <property type="match status" value="1"/>
</dbReference>
<proteinExistence type="predicted"/>
<dbReference type="RefSeq" id="XP_022636458.1">
    <property type="nucleotide sequence ID" value="XM_022780737.1"/>
</dbReference>
<organism evidence="2 3">
    <name type="scientific">Vigna radiata var. radiata</name>
    <name type="common">Mung bean</name>
    <name type="synonym">Phaseolus aureus</name>
    <dbReference type="NCBI Taxonomy" id="3916"/>
    <lineage>
        <taxon>Eukaryota</taxon>
        <taxon>Viridiplantae</taxon>
        <taxon>Streptophyta</taxon>
        <taxon>Embryophyta</taxon>
        <taxon>Tracheophyta</taxon>
        <taxon>Spermatophyta</taxon>
        <taxon>Magnoliopsida</taxon>
        <taxon>eudicotyledons</taxon>
        <taxon>Gunneridae</taxon>
        <taxon>Pentapetalae</taxon>
        <taxon>rosids</taxon>
        <taxon>fabids</taxon>
        <taxon>Fabales</taxon>
        <taxon>Fabaceae</taxon>
        <taxon>Papilionoideae</taxon>
        <taxon>50 kb inversion clade</taxon>
        <taxon>NPAAA clade</taxon>
        <taxon>indigoferoid/millettioid clade</taxon>
        <taxon>Phaseoleae</taxon>
        <taxon>Vigna</taxon>
    </lineage>
</organism>
<dbReference type="InterPro" id="IPR035969">
    <property type="entry name" value="Rab-GAP_TBC_sf"/>
</dbReference>
<dbReference type="AlphaFoldDB" id="A0A3Q0EXI7"/>
<dbReference type="KEGG" id="vra:106762840"/>
<dbReference type="Proteomes" id="UP000087766">
    <property type="component" value="Chromosome 5"/>
</dbReference>
<evidence type="ECO:0000313" key="2">
    <source>
        <dbReference type="Proteomes" id="UP000087766"/>
    </source>
</evidence>
<dbReference type="InterPro" id="IPR000195">
    <property type="entry name" value="Rab-GAP-TBC_dom"/>
</dbReference>
<dbReference type="PANTHER" id="PTHR48040">
    <property type="entry name" value="PLEIOTROPIC DRUG RESISTANCE PROTEIN 1-LIKE ISOFORM X1"/>
    <property type="match status" value="1"/>
</dbReference>
<dbReference type="SUPFAM" id="SSF47923">
    <property type="entry name" value="Ypt/Rab-GAP domain of gyp1p"/>
    <property type="match status" value="1"/>
</dbReference>
<sequence length="95" mass="11043">MVDRDLSRLCPEHGSYFQAPGCQSMLRRILLLWCLRHPEYGYRQDARATVVVMRALKNVVRTGRTVACTIHQPSIDLFEPFDEVALEHRIPFSKE</sequence>
<reference evidence="3" key="2">
    <citation type="submission" date="2025-08" db="UniProtKB">
        <authorList>
            <consortium name="RefSeq"/>
        </authorList>
    </citation>
    <scope>IDENTIFICATION</scope>
    <source>
        <tissue evidence="3">Leaf</tissue>
    </source>
</reference>
<feature type="domain" description="Rab-GAP TBC" evidence="1">
    <location>
        <begin position="2"/>
        <end position="52"/>
    </location>
</feature>
<dbReference type="GeneID" id="106762840"/>
<dbReference type="STRING" id="3916.A0A3Q0EXI7"/>
<name>A0A3Q0EXI7_VIGRR</name>
<dbReference type="Pfam" id="PF00566">
    <property type="entry name" value="RabGAP-TBC"/>
    <property type="match status" value="1"/>
</dbReference>
<accession>A0A3Q0EXI7</accession>
<evidence type="ECO:0000313" key="3">
    <source>
        <dbReference type="RefSeq" id="XP_022636458.1"/>
    </source>
</evidence>
<dbReference type="Gene3D" id="1.10.8.270">
    <property type="entry name" value="putative rabgap domain of human tbc1 domain family member 14 like domains"/>
    <property type="match status" value="1"/>
</dbReference>
<reference evidence="2" key="1">
    <citation type="journal article" date="2014" name="Nat. Commun.">
        <title>Genome sequence of mungbean and insights into evolution within Vigna species.</title>
        <authorList>
            <person name="Kang Y.J."/>
            <person name="Kim S.K."/>
            <person name="Kim M.Y."/>
            <person name="Lestari P."/>
            <person name="Kim K.H."/>
            <person name="Ha B.K."/>
            <person name="Jun T.H."/>
            <person name="Hwang W.J."/>
            <person name="Lee T."/>
            <person name="Lee J."/>
            <person name="Shim S."/>
            <person name="Yoon M.Y."/>
            <person name="Jang Y.E."/>
            <person name="Han K.S."/>
            <person name="Taeprayoon P."/>
            <person name="Yoon N."/>
            <person name="Somta P."/>
            <person name="Tanya P."/>
            <person name="Kim K.S."/>
            <person name="Gwag J.G."/>
            <person name="Moon J.K."/>
            <person name="Lee Y.H."/>
            <person name="Park B.S."/>
            <person name="Bombarely A."/>
            <person name="Doyle J.J."/>
            <person name="Jackson S.A."/>
            <person name="Schafleitner R."/>
            <person name="Srinives P."/>
            <person name="Varshney R.K."/>
            <person name="Lee S.H."/>
        </authorList>
    </citation>
    <scope>NUCLEOTIDE SEQUENCE [LARGE SCALE GENOMIC DNA]</scope>
    <source>
        <strain evidence="2">cv. VC1973A</strain>
    </source>
</reference>
<dbReference type="OrthoDB" id="1435524at2759"/>
<gene>
    <name evidence="3" type="primary">LOC106762840</name>
</gene>
<keyword evidence="2" id="KW-1185">Reference proteome</keyword>
<protein>
    <submittedName>
        <fullName evidence="3">ABC transporter ATP-binding protein/permease PDR18-like</fullName>
    </submittedName>
</protein>
<evidence type="ECO:0000259" key="1">
    <source>
        <dbReference type="Pfam" id="PF00566"/>
    </source>
</evidence>